<sequence length="169" mass="19032">MAPKEGSHIVHQKVHPCLWFDTQAVEAATYYTTLFSQRPNAKPGDATDVSRITSIAEPLVTFMLSGQEYSALNGGPHYTHSPAVSLFITCEDQAEVDYFWENFLKDGGKEIQCGWIADKFGVSWQVVPKALMEMLSDEDKEKQERARQTMLNSKKLEIAKLKAAFEGRE</sequence>
<dbReference type="Pfam" id="PF06983">
    <property type="entry name" value="3-dmu-9_3-mt"/>
    <property type="match status" value="1"/>
</dbReference>
<dbReference type="OrthoDB" id="10255422at2759"/>
<reference evidence="3" key="1">
    <citation type="journal article" date="2009" name="Genome Res.">
        <title>Comparative genomic analyses of the human fungal pathogens Coccidioides and their relatives.</title>
        <authorList>
            <person name="Sharpton T.J."/>
            <person name="Stajich J.E."/>
            <person name="Rounsley S.D."/>
            <person name="Gardner M.J."/>
            <person name="Wortman J.R."/>
            <person name="Jordar V.S."/>
            <person name="Maiti R."/>
            <person name="Kodira C.D."/>
            <person name="Neafsey D.E."/>
            <person name="Zeng Q."/>
            <person name="Hung C.-Y."/>
            <person name="McMahan C."/>
            <person name="Muszewska A."/>
            <person name="Grynberg M."/>
            <person name="Mandel M.A."/>
            <person name="Kellner E.M."/>
            <person name="Barker B.M."/>
            <person name="Galgiani J.N."/>
            <person name="Orbach M.J."/>
            <person name="Kirkland T.N."/>
            <person name="Cole G.T."/>
            <person name="Henn M.R."/>
            <person name="Birren B.W."/>
            <person name="Taylor J.W."/>
        </authorList>
    </citation>
    <scope>NUCLEOTIDE SEQUENCE [LARGE SCALE GENOMIC DNA]</scope>
    <source>
        <strain evidence="3">RS</strain>
    </source>
</reference>
<reference evidence="3" key="2">
    <citation type="journal article" date="2010" name="Genome Res.">
        <title>Population genomic sequencing of Coccidioides fungi reveals recent hybridization and transposon control.</title>
        <authorList>
            <person name="Neafsey D.E."/>
            <person name="Barker B.M."/>
            <person name="Sharpton T.J."/>
            <person name="Stajich J.E."/>
            <person name="Park D.J."/>
            <person name="Whiston E."/>
            <person name="Hung C.-Y."/>
            <person name="McMahan C."/>
            <person name="White J."/>
            <person name="Sykes S."/>
            <person name="Heiman D."/>
            <person name="Young S."/>
            <person name="Zeng Q."/>
            <person name="Abouelleil A."/>
            <person name="Aftuck L."/>
            <person name="Bessette D."/>
            <person name="Brown A."/>
            <person name="FitzGerald M."/>
            <person name="Lui A."/>
            <person name="Macdonald J.P."/>
            <person name="Priest M."/>
            <person name="Orbach M.J."/>
            <person name="Galgiani J.N."/>
            <person name="Kirkland T.N."/>
            <person name="Cole G.T."/>
            <person name="Birren B.W."/>
            <person name="Henn M.R."/>
            <person name="Taylor J.W."/>
            <person name="Rounsley S.D."/>
        </authorList>
    </citation>
    <scope>GENOME REANNOTATION</scope>
    <source>
        <strain evidence="3">RS</strain>
    </source>
</reference>
<dbReference type="InParanoid" id="J3KL91"/>
<keyword evidence="3" id="KW-1185">Reference proteome</keyword>
<gene>
    <name evidence="2" type="ORF">CIMG_02379</name>
</gene>
<dbReference type="AlphaFoldDB" id="J3KL91"/>
<dbReference type="CDD" id="cd06588">
    <property type="entry name" value="PhnB_like"/>
    <property type="match status" value="1"/>
</dbReference>
<dbReference type="PIRSF" id="PIRSF021700">
    <property type="entry name" value="3_dmu_93_MTrfase"/>
    <property type="match status" value="1"/>
</dbReference>
<accession>J3KL91</accession>
<dbReference type="EMBL" id="GG704911">
    <property type="protein sequence ID" value="EAS37025.3"/>
    <property type="molecule type" value="Genomic_DNA"/>
</dbReference>
<dbReference type="InterPro" id="IPR009725">
    <property type="entry name" value="3_dmu_93_MTrfase"/>
</dbReference>
<dbReference type="PANTHER" id="PTHR33990:SF2">
    <property type="entry name" value="PHNB-LIKE DOMAIN-CONTAINING PROTEIN"/>
    <property type="match status" value="1"/>
</dbReference>
<evidence type="ECO:0000313" key="2">
    <source>
        <dbReference type="EMBL" id="EAS37025.3"/>
    </source>
</evidence>
<dbReference type="GeneID" id="4565309"/>
<protein>
    <submittedName>
        <fullName evidence="2">3-demethylubiquinone-9 3-methyltransferase</fullName>
    </submittedName>
</protein>
<feature type="domain" description="PhnB-like" evidence="1">
    <location>
        <begin position="12"/>
        <end position="127"/>
    </location>
</feature>
<dbReference type="InterPro" id="IPR029068">
    <property type="entry name" value="Glyas_Bleomycin-R_OHBP_Dase"/>
</dbReference>
<dbReference type="KEGG" id="cim:CIMG_02379"/>
<dbReference type="PANTHER" id="PTHR33990">
    <property type="entry name" value="PROTEIN YJDN-RELATED"/>
    <property type="match status" value="1"/>
</dbReference>
<dbReference type="VEuPathDB" id="FungiDB:CIMG_02379"/>
<dbReference type="Gene3D" id="3.10.180.10">
    <property type="entry name" value="2,3-Dihydroxybiphenyl 1,2-Dioxygenase, domain 1"/>
    <property type="match status" value="1"/>
</dbReference>
<organism evidence="2 3">
    <name type="scientific">Coccidioides immitis (strain RS)</name>
    <name type="common">Valley fever fungus</name>
    <dbReference type="NCBI Taxonomy" id="246410"/>
    <lineage>
        <taxon>Eukaryota</taxon>
        <taxon>Fungi</taxon>
        <taxon>Dikarya</taxon>
        <taxon>Ascomycota</taxon>
        <taxon>Pezizomycotina</taxon>
        <taxon>Eurotiomycetes</taxon>
        <taxon>Eurotiomycetidae</taxon>
        <taxon>Onygenales</taxon>
        <taxon>Onygenaceae</taxon>
        <taxon>Coccidioides</taxon>
    </lineage>
</organism>
<evidence type="ECO:0000259" key="1">
    <source>
        <dbReference type="Pfam" id="PF06983"/>
    </source>
</evidence>
<dbReference type="InterPro" id="IPR028973">
    <property type="entry name" value="PhnB-like"/>
</dbReference>
<proteinExistence type="predicted"/>
<dbReference type="SUPFAM" id="SSF54593">
    <property type="entry name" value="Glyoxalase/Bleomycin resistance protein/Dihydroxybiphenyl dioxygenase"/>
    <property type="match status" value="1"/>
</dbReference>
<dbReference type="OMA" id="EESQCGW"/>
<dbReference type="RefSeq" id="XP_001248608.1">
    <property type="nucleotide sequence ID" value="XM_001248607.2"/>
</dbReference>
<dbReference type="Proteomes" id="UP000001261">
    <property type="component" value="Unassembled WGS sequence"/>
</dbReference>
<evidence type="ECO:0000313" key="3">
    <source>
        <dbReference type="Proteomes" id="UP000001261"/>
    </source>
</evidence>
<name>J3KL91_COCIM</name>